<accession>A0ABN6PGJ1</accession>
<dbReference type="InterPro" id="IPR032345">
    <property type="entry name" value="PnbB"/>
</dbReference>
<gene>
    <name evidence="1" type="ORF">CATMQ487_11110</name>
</gene>
<sequence length="155" mass="16447">MSQDLMHSRVARLTAELAGRPLDGALDAWLNAQHGALSSTYAELAESIRSGVAEGWLCNREGGGIRYGRIFKPSEALAGFSVDVVNMADLAGPHHAHPNGEIDLIVPVDADAQFDGRGAGWLVYPPGSAHRPTVRGGRAYVLYLLPAGAIEFTKA</sequence>
<evidence type="ECO:0000313" key="2">
    <source>
        <dbReference type="Proteomes" id="UP001057498"/>
    </source>
</evidence>
<dbReference type="Pfam" id="PF16155">
    <property type="entry name" value="PnbB"/>
    <property type="match status" value="1"/>
</dbReference>
<dbReference type="EMBL" id="AP025730">
    <property type="protein sequence ID" value="BDI04141.1"/>
    <property type="molecule type" value="Genomic_DNA"/>
</dbReference>
<protein>
    <recommendedName>
        <fullName evidence="3">DUF4863 domain-containing protein</fullName>
    </recommendedName>
</protein>
<proteinExistence type="predicted"/>
<evidence type="ECO:0008006" key="3">
    <source>
        <dbReference type="Google" id="ProtNLM"/>
    </source>
</evidence>
<dbReference type="Proteomes" id="UP001057498">
    <property type="component" value="Chromosome"/>
</dbReference>
<evidence type="ECO:0000313" key="1">
    <source>
        <dbReference type="EMBL" id="BDI04141.1"/>
    </source>
</evidence>
<reference evidence="1" key="1">
    <citation type="submission" date="2022-04" db="EMBL/GenBank/DDBJ databases">
        <title>Whole genome sequence of Sphaerotilus sp. FB-5.</title>
        <authorList>
            <person name="Takeda M."/>
            <person name="Narihara S."/>
            <person name="Akimoto M."/>
            <person name="Akimoto R."/>
            <person name="Nishiyashiki S."/>
            <person name="Murakami T."/>
        </authorList>
    </citation>
    <scope>NUCLEOTIDE SEQUENCE</scope>
    <source>
        <strain evidence="1">FB-5</strain>
    </source>
</reference>
<organism evidence="1 2">
    <name type="scientific">Sphaerotilus microaerophilus</name>
    <dbReference type="NCBI Taxonomy" id="2914710"/>
    <lineage>
        <taxon>Bacteria</taxon>
        <taxon>Pseudomonadati</taxon>
        <taxon>Pseudomonadota</taxon>
        <taxon>Betaproteobacteria</taxon>
        <taxon>Burkholderiales</taxon>
        <taxon>Sphaerotilaceae</taxon>
        <taxon>Sphaerotilus</taxon>
    </lineage>
</organism>
<keyword evidence="2" id="KW-1185">Reference proteome</keyword>
<name>A0ABN6PGJ1_9BURK</name>